<feature type="domain" description="DUF695" evidence="1">
    <location>
        <begin position="25"/>
        <end position="156"/>
    </location>
</feature>
<dbReference type="EMBL" id="SRLH01000012">
    <property type="protein sequence ID" value="TGD56532.1"/>
    <property type="molecule type" value="Genomic_DNA"/>
</dbReference>
<keyword evidence="3" id="KW-1185">Reference proteome</keyword>
<organism evidence="2 3">
    <name type="scientific">Flavobacterium humi</name>
    <dbReference type="NCBI Taxonomy" id="2562683"/>
    <lineage>
        <taxon>Bacteria</taxon>
        <taxon>Pseudomonadati</taxon>
        <taxon>Bacteroidota</taxon>
        <taxon>Flavobacteriia</taxon>
        <taxon>Flavobacteriales</taxon>
        <taxon>Flavobacteriaceae</taxon>
        <taxon>Flavobacterium</taxon>
    </lineage>
</organism>
<comment type="caution">
    <text evidence="2">The sequence shown here is derived from an EMBL/GenBank/DDBJ whole genome shotgun (WGS) entry which is preliminary data.</text>
</comment>
<sequence length="157" mass="18013">MGIFDRFFNGESKNGSSDTITIIPQSWSILQGKNNGNPMLIRKNVGCDKIAGNKNYSISCGIAFKLLFPAENGFPDVESEPELNNLEDDIFDFFETDLNSIVPLVITTSGFKEYVLYTKDVNEFKIRLEKLKAKYKQYELTSYNESDKNWKTYKSFK</sequence>
<gene>
    <name evidence="2" type="ORF">E4635_15620</name>
</gene>
<proteinExistence type="predicted"/>
<evidence type="ECO:0000313" key="3">
    <source>
        <dbReference type="Proteomes" id="UP000297407"/>
    </source>
</evidence>
<name>A0A4Z0L602_9FLAO</name>
<dbReference type="Pfam" id="PF05117">
    <property type="entry name" value="DUF695"/>
    <property type="match status" value="1"/>
</dbReference>
<dbReference type="AlphaFoldDB" id="A0A4Z0L602"/>
<accession>A0A4Z0L602</accession>
<dbReference type="InterPro" id="IPR016097">
    <property type="entry name" value="DUF695"/>
</dbReference>
<dbReference type="RefSeq" id="WP_135527643.1">
    <property type="nucleotide sequence ID" value="NZ_SRLH01000012.1"/>
</dbReference>
<protein>
    <submittedName>
        <fullName evidence="2">DUF695 domain-containing protein</fullName>
    </submittedName>
</protein>
<dbReference type="Proteomes" id="UP000297407">
    <property type="component" value="Unassembled WGS sequence"/>
</dbReference>
<evidence type="ECO:0000313" key="2">
    <source>
        <dbReference type="EMBL" id="TGD56532.1"/>
    </source>
</evidence>
<evidence type="ECO:0000259" key="1">
    <source>
        <dbReference type="Pfam" id="PF05117"/>
    </source>
</evidence>
<dbReference type="OrthoDB" id="1352147at2"/>
<reference evidence="2 3" key="1">
    <citation type="submission" date="2019-04" db="EMBL/GenBank/DDBJ databases">
        <title>Flavobacterium sp. strain DS2-A Genome sequencing and assembly.</title>
        <authorList>
            <person name="Kim I."/>
        </authorList>
    </citation>
    <scope>NUCLEOTIDE SEQUENCE [LARGE SCALE GENOMIC DNA]</scope>
    <source>
        <strain evidence="2 3">DS2-A</strain>
    </source>
</reference>